<dbReference type="GO" id="GO:0008381">
    <property type="term" value="F:mechanosensitive monoatomic ion channel activity"/>
    <property type="evidence" value="ECO:0007669"/>
    <property type="project" value="InterPro"/>
</dbReference>
<dbReference type="PANTHER" id="PTHR30221:SF1">
    <property type="entry name" value="SMALL-CONDUCTANCE MECHANOSENSITIVE CHANNEL"/>
    <property type="match status" value="1"/>
</dbReference>
<dbReference type="InterPro" id="IPR045275">
    <property type="entry name" value="MscS_archaea/bacteria_type"/>
</dbReference>
<protein>
    <recommendedName>
        <fullName evidence="4">Small-conductance mechanosensitive ion channel</fullName>
    </recommendedName>
</protein>
<dbReference type="Proteomes" id="UP000176260">
    <property type="component" value="Unassembled WGS sequence"/>
</dbReference>
<evidence type="ECO:0008006" key="4">
    <source>
        <dbReference type="Google" id="ProtNLM"/>
    </source>
</evidence>
<evidence type="ECO:0000313" key="3">
    <source>
        <dbReference type="Proteomes" id="UP000176260"/>
    </source>
</evidence>
<name>A0A1G1XSH4_9BACT</name>
<dbReference type="AlphaFoldDB" id="A0A1G1XSH4"/>
<feature type="transmembrane region" description="Helical" evidence="1">
    <location>
        <begin position="120"/>
        <end position="141"/>
    </location>
</feature>
<gene>
    <name evidence="2" type="ORF">A2Y67_04425</name>
</gene>
<dbReference type="InterPro" id="IPR008910">
    <property type="entry name" value="MSC_TM_helix"/>
</dbReference>
<sequence length="226" mass="24788">MELFSSIGDAILEALASLWEGLVAYLPSLIAGIIILILGIFVARAIEKLLEKLIEAAKIDELIRKINVVKKIEEGGTKVVFSQIFAWMVKWFLYVALLIAVSEILRLGQFTLFLKDIALYLPNVIIAVLILVVGFVLGYFVDDLIVKVLKSTRAKLANLVGSVAKWAIIIFTVLAALIQLKVAVALIQMLFTAFVFMLALALGLAFGLGGKDAAKETIEEVKRDLK</sequence>
<evidence type="ECO:0000313" key="2">
    <source>
        <dbReference type="EMBL" id="OGY42267.1"/>
    </source>
</evidence>
<accession>A0A1G1XSH4</accession>
<dbReference type="Pfam" id="PF05552">
    <property type="entry name" value="MS_channel_1st_1"/>
    <property type="match status" value="2"/>
</dbReference>
<keyword evidence="1" id="KW-0812">Transmembrane</keyword>
<organism evidence="2 3">
    <name type="scientific">Candidatus Buchananbacteria bacterium RBG_13_39_9</name>
    <dbReference type="NCBI Taxonomy" id="1797531"/>
    <lineage>
        <taxon>Bacteria</taxon>
        <taxon>Candidatus Buchananiibacteriota</taxon>
    </lineage>
</organism>
<feature type="transmembrane region" description="Helical" evidence="1">
    <location>
        <begin position="186"/>
        <end position="208"/>
    </location>
</feature>
<reference evidence="2 3" key="1">
    <citation type="journal article" date="2016" name="Nat. Commun.">
        <title>Thousands of microbial genomes shed light on interconnected biogeochemical processes in an aquifer system.</title>
        <authorList>
            <person name="Anantharaman K."/>
            <person name="Brown C.T."/>
            <person name="Hug L.A."/>
            <person name="Sharon I."/>
            <person name="Castelle C.J."/>
            <person name="Probst A.J."/>
            <person name="Thomas B.C."/>
            <person name="Singh A."/>
            <person name="Wilkins M.J."/>
            <person name="Karaoz U."/>
            <person name="Brodie E.L."/>
            <person name="Williams K.H."/>
            <person name="Hubbard S.S."/>
            <person name="Banfield J.F."/>
        </authorList>
    </citation>
    <scope>NUCLEOTIDE SEQUENCE [LARGE SCALE GENOMIC DNA]</scope>
</reference>
<dbReference type="EMBL" id="MHIA01000015">
    <property type="protein sequence ID" value="OGY42267.1"/>
    <property type="molecule type" value="Genomic_DNA"/>
</dbReference>
<feature type="transmembrane region" description="Helical" evidence="1">
    <location>
        <begin position="162"/>
        <end position="180"/>
    </location>
</feature>
<evidence type="ECO:0000256" key="1">
    <source>
        <dbReference type="SAM" id="Phobius"/>
    </source>
</evidence>
<feature type="transmembrane region" description="Helical" evidence="1">
    <location>
        <begin position="22"/>
        <end position="43"/>
    </location>
</feature>
<comment type="caution">
    <text evidence="2">The sequence shown here is derived from an EMBL/GenBank/DDBJ whole genome shotgun (WGS) entry which is preliminary data.</text>
</comment>
<proteinExistence type="predicted"/>
<feature type="transmembrane region" description="Helical" evidence="1">
    <location>
        <begin position="91"/>
        <end position="114"/>
    </location>
</feature>
<dbReference type="Gene3D" id="1.10.287.1260">
    <property type="match status" value="1"/>
</dbReference>
<dbReference type="PANTHER" id="PTHR30221">
    <property type="entry name" value="SMALL-CONDUCTANCE MECHANOSENSITIVE CHANNEL"/>
    <property type="match status" value="1"/>
</dbReference>
<keyword evidence="1" id="KW-1133">Transmembrane helix</keyword>
<keyword evidence="1" id="KW-0472">Membrane</keyword>